<evidence type="ECO:0000256" key="1">
    <source>
        <dbReference type="ARBA" id="ARBA00022729"/>
    </source>
</evidence>
<dbReference type="Pfam" id="PF02563">
    <property type="entry name" value="Poly_export"/>
    <property type="match status" value="1"/>
</dbReference>
<dbReference type="EMBL" id="BMIO01000007">
    <property type="protein sequence ID" value="GGD48074.1"/>
    <property type="molecule type" value="Genomic_DNA"/>
</dbReference>
<evidence type="ECO:0000259" key="2">
    <source>
        <dbReference type="Pfam" id="PF02563"/>
    </source>
</evidence>
<evidence type="ECO:0000313" key="4">
    <source>
        <dbReference type="EMBL" id="GGD48074.1"/>
    </source>
</evidence>
<sequence length="205" mass="21477">MAINHDTNAKRSLARLSPALLLGLASAIGLTGCASNDYGTVSALSANSAVERGNTLAAGETVKVGVFNEPTLTGEFMIGPDGNLALPLIGVVQAAGQTSTSLATLIGTRLSEGGYVLDPKVNVETLAYRPVYVLGEVQKPGEYAYSTDMTLLQAIAKAGGYTPRAAKSYVVLQRPTWAEPKRVELKESVLQIAPGDTIMVSESFF</sequence>
<organism evidence="4 5">
    <name type="scientific">Croceicoccus pelagius</name>
    <dbReference type="NCBI Taxonomy" id="1703341"/>
    <lineage>
        <taxon>Bacteria</taxon>
        <taxon>Pseudomonadati</taxon>
        <taxon>Pseudomonadota</taxon>
        <taxon>Alphaproteobacteria</taxon>
        <taxon>Sphingomonadales</taxon>
        <taxon>Erythrobacteraceae</taxon>
        <taxon>Croceicoccus</taxon>
    </lineage>
</organism>
<dbReference type="AlphaFoldDB" id="A0A916YJT4"/>
<dbReference type="OrthoDB" id="197007at2"/>
<name>A0A916YJT4_9SPHN</name>
<dbReference type="Gene3D" id="3.30.1950.10">
    <property type="entry name" value="wza like domain"/>
    <property type="match status" value="1"/>
</dbReference>
<protein>
    <submittedName>
        <fullName evidence="4">Sugar ABC transporter substrate-binding protein</fullName>
    </submittedName>
</protein>
<keyword evidence="1" id="KW-0732">Signal</keyword>
<dbReference type="Pfam" id="PF10531">
    <property type="entry name" value="SLBB"/>
    <property type="match status" value="1"/>
</dbReference>
<dbReference type="Proteomes" id="UP000598997">
    <property type="component" value="Unassembled WGS sequence"/>
</dbReference>
<dbReference type="GO" id="GO:0015159">
    <property type="term" value="F:polysaccharide transmembrane transporter activity"/>
    <property type="evidence" value="ECO:0007669"/>
    <property type="project" value="InterPro"/>
</dbReference>
<feature type="domain" description="Polysaccharide export protein N-terminal" evidence="2">
    <location>
        <begin position="52"/>
        <end position="124"/>
    </location>
</feature>
<dbReference type="RefSeq" id="WP_066763787.1">
    <property type="nucleotide sequence ID" value="NZ_BMIO01000007.1"/>
</dbReference>
<evidence type="ECO:0000313" key="5">
    <source>
        <dbReference type="Proteomes" id="UP000598997"/>
    </source>
</evidence>
<accession>A0A916YJT4</accession>
<dbReference type="PANTHER" id="PTHR33619">
    <property type="entry name" value="POLYSACCHARIDE EXPORT PROTEIN GFCE-RELATED"/>
    <property type="match status" value="1"/>
</dbReference>
<proteinExistence type="predicted"/>
<dbReference type="PANTHER" id="PTHR33619:SF3">
    <property type="entry name" value="POLYSACCHARIDE EXPORT PROTEIN GFCE-RELATED"/>
    <property type="match status" value="1"/>
</dbReference>
<dbReference type="InterPro" id="IPR003715">
    <property type="entry name" value="Poly_export_N"/>
</dbReference>
<dbReference type="InterPro" id="IPR019554">
    <property type="entry name" value="Soluble_ligand-bd"/>
</dbReference>
<reference evidence="4 5" key="1">
    <citation type="journal article" date="2014" name="Int. J. Syst. Evol. Microbiol.">
        <title>Complete genome sequence of Corynebacterium casei LMG S-19264T (=DSM 44701T), isolated from a smear-ripened cheese.</title>
        <authorList>
            <consortium name="US DOE Joint Genome Institute (JGI-PGF)"/>
            <person name="Walter F."/>
            <person name="Albersmeier A."/>
            <person name="Kalinowski J."/>
            <person name="Ruckert C."/>
        </authorList>
    </citation>
    <scope>NUCLEOTIDE SEQUENCE [LARGE SCALE GENOMIC DNA]</scope>
    <source>
        <strain evidence="4 5">CGMCC 1.15358</strain>
    </source>
</reference>
<evidence type="ECO:0000259" key="3">
    <source>
        <dbReference type="Pfam" id="PF10531"/>
    </source>
</evidence>
<dbReference type="Gene3D" id="3.10.560.10">
    <property type="entry name" value="Outer membrane lipoprotein wza domain like"/>
    <property type="match status" value="1"/>
</dbReference>
<dbReference type="InterPro" id="IPR049712">
    <property type="entry name" value="Poly_export"/>
</dbReference>
<keyword evidence="5" id="KW-1185">Reference proteome</keyword>
<comment type="caution">
    <text evidence="4">The sequence shown here is derived from an EMBL/GenBank/DDBJ whole genome shotgun (WGS) entry which is preliminary data.</text>
</comment>
<feature type="domain" description="Soluble ligand binding" evidence="3">
    <location>
        <begin position="131"/>
        <end position="174"/>
    </location>
</feature>
<gene>
    <name evidence="4" type="ORF">GCM10010989_23040</name>
</gene>